<reference evidence="4" key="1">
    <citation type="submission" date="2023-06" db="EMBL/GenBank/DDBJ databases">
        <authorList>
            <person name="Kurt Z."/>
        </authorList>
    </citation>
    <scope>NUCLEOTIDE SEQUENCE</scope>
</reference>
<evidence type="ECO:0000313" key="10">
    <source>
        <dbReference type="Proteomes" id="UP001642409"/>
    </source>
</evidence>
<name>A0AA86NH58_9EUKA</name>
<dbReference type="EMBL" id="CATOUU010000171">
    <property type="protein sequence ID" value="CAI9919087.1"/>
    <property type="molecule type" value="Genomic_DNA"/>
</dbReference>
<evidence type="ECO:0000313" key="4">
    <source>
        <dbReference type="EMBL" id="CAI9919095.1"/>
    </source>
</evidence>
<sequence length="229" mass="26879">MKSQRQIHCCNEVKNLIQYKLIVQYHEYISIRTLRSRKRNSPVQRSQDQKTTKKPKTNAKYSKGNLEKEDKLPVSQNPEFESQPENGRNEQKTITDAKQETKPILTKAQKKKLHMEYQKFIQQQRLNWITKQDINKVKPQEKVNHWQYTPRLGICKNKQTKYTKYTKKEPNQVNETMHQRHPLPSNANTSNQPLVQAVGNNERRETETREPVSGNQVSESGKTGPLTTQ</sequence>
<feature type="region of interest" description="Disordered" evidence="1">
    <location>
        <begin position="36"/>
        <end position="103"/>
    </location>
</feature>
<feature type="compositionally biased region" description="Polar residues" evidence="1">
    <location>
        <begin position="74"/>
        <end position="86"/>
    </location>
</feature>
<reference evidence="6 10" key="2">
    <citation type="submission" date="2024-07" db="EMBL/GenBank/DDBJ databases">
        <authorList>
            <person name="Akdeniz Z."/>
        </authorList>
    </citation>
    <scope>NUCLEOTIDE SEQUENCE [LARGE SCALE GENOMIC DNA]</scope>
</reference>
<dbReference type="EMBL" id="CAXDID020000008">
    <property type="protein sequence ID" value="CAL5977432.1"/>
    <property type="molecule type" value="Genomic_DNA"/>
</dbReference>
<feature type="compositionally biased region" description="Basic and acidic residues" evidence="1">
    <location>
        <begin position="87"/>
        <end position="101"/>
    </location>
</feature>
<dbReference type="AlphaFoldDB" id="A0AA86NH58"/>
<evidence type="ECO:0000313" key="7">
    <source>
        <dbReference type="EMBL" id="CAL5977438.1"/>
    </source>
</evidence>
<evidence type="ECO:0000313" key="2">
    <source>
        <dbReference type="EMBL" id="CAI9919087.1"/>
    </source>
</evidence>
<gene>
    <name evidence="5" type="ORF">HINF_LOCUS10208</name>
    <name evidence="6" type="ORF">HINF_LOCUS4296</name>
    <name evidence="7" type="ORF">HINF_LOCUS4299</name>
    <name evidence="8" type="ORF">HINF_LOCUS4304</name>
    <name evidence="2" type="ORF">HINF_LOCUS6732</name>
    <name evidence="3" type="ORF">HINF_LOCUS6735</name>
    <name evidence="4" type="ORF">HINF_LOCUS6740</name>
    <name evidence="9" type="ORF">HINF_LOCUS78649</name>
</gene>
<dbReference type="EMBL" id="CAXDID020000008">
    <property type="protein sequence ID" value="CAL5977448.1"/>
    <property type="molecule type" value="Genomic_DNA"/>
</dbReference>
<dbReference type="EMBL" id="CAXDID020000885">
    <property type="protein sequence ID" value="CAL6115492.1"/>
    <property type="molecule type" value="Genomic_DNA"/>
</dbReference>
<dbReference type="EMBL" id="CATOUU010000171">
    <property type="protein sequence ID" value="CAI9919090.1"/>
    <property type="molecule type" value="Genomic_DNA"/>
</dbReference>
<feature type="compositionally biased region" description="Polar residues" evidence="1">
    <location>
        <begin position="213"/>
        <end position="229"/>
    </location>
</feature>
<comment type="caution">
    <text evidence="4">The sequence shown here is derived from an EMBL/GenBank/DDBJ whole genome shotgun (WGS) entry which is preliminary data.</text>
</comment>
<evidence type="ECO:0000313" key="3">
    <source>
        <dbReference type="EMBL" id="CAI9919090.1"/>
    </source>
</evidence>
<keyword evidence="10" id="KW-1185">Reference proteome</keyword>
<evidence type="ECO:0000256" key="1">
    <source>
        <dbReference type="SAM" id="MobiDB-lite"/>
    </source>
</evidence>
<accession>A0AA86NH58</accession>
<dbReference type="EMBL" id="CATOUU010000171">
    <property type="protein sequence ID" value="CAI9919095.1"/>
    <property type="molecule type" value="Genomic_DNA"/>
</dbReference>
<feature type="compositionally biased region" description="Polar residues" evidence="1">
    <location>
        <begin position="185"/>
        <end position="194"/>
    </location>
</feature>
<dbReference type="Proteomes" id="UP001642409">
    <property type="component" value="Unassembled WGS sequence"/>
</dbReference>
<feature type="region of interest" description="Disordered" evidence="1">
    <location>
        <begin position="168"/>
        <end position="229"/>
    </location>
</feature>
<feature type="compositionally biased region" description="Basic and acidic residues" evidence="1">
    <location>
        <begin position="201"/>
        <end position="210"/>
    </location>
</feature>
<evidence type="ECO:0000313" key="5">
    <source>
        <dbReference type="EMBL" id="CAI9922563.1"/>
    </source>
</evidence>
<dbReference type="EMBL" id="CATOUU010000253">
    <property type="protein sequence ID" value="CAI9922563.1"/>
    <property type="molecule type" value="Genomic_DNA"/>
</dbReference>
<evidence type="ECO:0000313" key="8">
    <source>
        <dbReference type="EMBL" id="CAL5977448.1"/>
    </source>
</evidence>
<protein>
    <submittedName>
        <fullName evidence="6">Hypothetical_protein</fullName>
    </submittedName>
</protein>
<proteinExistence type="predicted"/>
<organism evidence="4">
    <name type="scientific">Hexamita inflata</name>
    <dbReference type="NCBI Taxonomy" id="28002"/>
    <lineage>
        <taxon>Eukaryota</taxon>
        <taxon>Metamonada</taxon>
        <taxon>Diplomonadida</taxon>
        <taxon>Hexamitidae</taxon>
        <taxon>Hexamitinae</taxon>
        <taxon>Hexamita</taxon>
    </lineage>
</organism>
<dbReference type="EMBL" id="CAXDID020000008">
    <property type="protein sequence ID" value="CAL5977438.1"/>
    <property type="molecule type" value="Genomic_DNA"/>
</dbReference>
<evidence type="ECO:0000313" key="9">
    <source>
        <dbReference type="EMBL" id="CAL6115492.1"/>
    </source>
</evidence>
<evidence type="ECO:0000313" key="6">
    <source>
        <dbReference type="EMBL" id="CAL5977432.1"/>
    </source>
</evidence>